<accession>A0A0W8FIW7</accession>
<reference evidence="1" key="1">
    <citation type="journal article" date="2015" name="Proc. Natl. Acad. Sci. U.S.A.">
        <title>Networks of energetic and metabolic interactions define dynamics in microbial communities.</title>
        <authorList>
            <person name="Embree M."/>
            <person name="Liu J.K."/>
            <person name="Al-Bassam M.M."/>
            <person name="Zengler K."/>
        </authorList>
    </citation>
    <scope>NUCLEOTIDE SEQUENCE</scope>
</reference>
<organism evidence="1">
    <name type="scientific">hydrocarbon metagenome</name>
    <dbReference type="NCBI Taxonomy" id="938273"/>
    <lineage>
        <taxon>unclassified sequences</taxon>
        <taxon>metagenomes</taxon>
        <taxon>ecological metagenomes</taxon>
    </lineage>
</organism>
<dbReference type="EMBL" id="LNQE01001136">
    <property type="protein sequence ID" value="KUG20827.1"/>
    <property type="molecule type" value="Genomic_DNA"/>
</dbReference>
<proteinExistence type="predicted"/>
<sequence length="37" mass="4319">MAADPHHTTAIEQHAAYLLRRISMRYTEKTQASRCYP</sequence>
<dbReference type="AlphaFoldDB" id="A0A0W8FIW7"/>
<gene>
    <name evidence="1" type="ORF">ASZ90_009426</name>
</gene>
<name>A0A0W8FIW7_9ZZZZ</name>
<comment type="caution">
    <text evidence="1">The sequence shown here is derived from an EMBL/GenBank/DDBJ whole genome shotgun (WGS) entry which is preliminary data.</text>
</comment>
<protein>
    <submittedName>
        <fullName evidence="1">Uncharacterized protein</fullName>
    </submittedName>
</protein>
<evidence type="ECO:0000313" key="1">
    <source>
        <dbReference type="EMBL" id="KUG20827.1"/>
    </source>
</evidence>